<feature type="transmembrane region" description="Helical" evidence="7">
    <location>
        <begin position="83"/>
        <end position="107"/>
    </location>
</feature>
<name>A0ABY4N8I0_9MICO</name>
<protein>
    <submittedName>
        <fullName evidence="8">Flippase-like domain-containing protein</fullName>
    </submittedName>
</protein>
<feature type="transmembrane region" description="Helical" evidence="7">
    <location>
        <begin position="163"/>
        <end position="191"/>
    </location>
</feature>
<evidence type="ECO:0000313" key="9">
    <source>
        <dbReference type="Proteomes" id="UP001055868"/>
    </source>
</evidence>
<sequence>MAPDDPADHPGDPSTPPPPPPGASSAPASAGADGLLASLLGLTRSDRPSPVRLVLAACSLALLVVLLVWLLPRALHLDPAQILDALAAVPTPVLLAALVLGVLAVLLEALGARAALPGAPVGAVVSAQAAAGATALAVPGGSLLGIALTGAVLRRRGTPMRTVLTGIAAFSAADLLLGGIVIPLAALASYAALGVRHDLPGTLGATIVAALGVVLTMAVLVVLAHRPTTVRILDALAPTIRTVLALTGRGGDAQDEAQATAEKHPAALALEARDRVARILRRRWAGILVPMLAARAAQCAVLWIAADALTSGIGPLPLLGVFLIGRALSLVPVTPGGGGITETAVALLLTALGSAPAASGAIALVLGGATWAVPLVLGGALGARELVRRRG</sequence>
<feature type="region of interest" description="Disordered" evidence="6">
    <location>
        <begin position="1"/>
        <end position="29"/>
    </location>
</feature>
<evidence type="ECO:0000256" key="2">
    <source>
        <dbReference type="ARBA" id="ARBA00022475"/>
    </source>
</evidence>
<proteinExistence type="predicted"/>
<feature type="transmembrane region" description="Helical" evidence="7">
    <location>
        <begin position="203"/>
        <end position="224"/>
    </location>
</feature>
<evidence type="ECO:0000256" key="5">
    <source>
        <dbReference type="ARBA" id="ARBA00023136"/>
    </source>
</evidence>
<gene>
    <name evidence="8" type="ORF">M4486_19100</name>
</gene>
<dbReference type="EMBL" id="CP097218">
    <property type="protein sequence ID" value="UQN29708.1"/>
    <property type="molecule type" value="Genomic_DNA"/>
</dbReference>
<dbReference type="InterPro" id="IPR022791">
    <property type="entry name" value="L-PG_synthase/AglD"/>
</dbReference>
<keyword evidence="3 7" id="KW-0812">Transmembrane</keyword>
<dbReference type="Proteomes" id="UP001055868">
    <property type="component" value="Chromosome"/>
</dbReference>
<evidence type="ECO:0000256" key="3">
    <source>
        <dbReference type="ARBA" id="ARBA00022692"/>
    </source>
</evidence>
<feature type="transmembrane region" description="Helical" evidence="7">
    <location>
        <begin position="284"/>
        <end position="306"/>
    </location>
</feature>
<evidence type="ECO:0000256" key="7">
    <source>
        <dbReference type="SAM" id="Phobius"/>
    </source>
</evidence>
<evidence type="ECO:0000256" key="6">
    <source>
        <dbReference type="SAM" id="MobiDB-lite"/>
    </source>
</evidence>
<comment type="subcellular location">
    <subcellularLocation>
        <location evidence="1">Cell membrane</location>
        <topology evidence="1">Multi-pass membrane protein</topology>
    </subcellularLocation>
</comment>
<keyword evidence="4 7" id="KW-1133">Transmembrane helix</keyword>
<keyword evidence="9" id="KW-1185">Reference proteome</keyword>
<feature type="compositionally biased region" description="Basic and acidic residues" evidence="6">
    <location>
        <begin position="1"/>
        <end position="11"/>
    </location>
</feature>
<keyword evidence="2" id="KW-1003">Cell membrane</keyword>
<evidence type="ECO:0000256" key="1">
    <source>
        <dbReference type="ARBA" id="ARBA00004651"/>
    </source>
</evidence>
<keyword evidence="5 7" id="KW-0472">Membrane</keyword>
<accession>A0ABY4N8I0</accession>
<dbReference type="Pfam" id="PF03706">
    <property type="entry name" value="LPG_synthase_TM"/>
    <property type="match status" value="1"/>
</dbReference>
<feature type="compositionally biased region" description="Pro residues" evidence="6">
    <location>
        <begin position="13"/>
        <end position="22"/>
    </location>
</feature>
<feature type="transmembrane region" description="Helical" evidence="7">
    <location>
        <begin position="127"/>
        <end position="151"/>
    </location>
</feature>
<evidence type="ECO:0000256" key="4">
    <source>
        <dbReference type="ARBA" id="ARBA00022989"/>
    </source>
</evidence>
<reference evidence="8" key="1">
    <citation type="submission" date="2022-05" db="EMBL/GenBank/DDBJ databases">
        <title>Genomic analysis of Brachybacterium sp. CBA3104.</title>
        <authorList>
            <person name="Roh S.W."/>
            <person name="Kim Y.B."/>
            <person name="Kim Y."/>
        </authorList>
    </citation>
    <scope>NUCLEOTIDE SEQUENCE</scope>
    <source>
        <strain evidence="8">CBA3104</strain>
    </source>
</reference>
<organism evidence="8 9">
    <name type="scientific">Brachybacterium kimchii</name>
    <dbReference type="NCBI Taxonomy" id="2942909"/>
    <lineage>
        <taxon>Bacteria</taxon>
        <taxon>Bacillati</taxon>
        <taxon>Actinomycetota</taxon>
        <taxon>Actinomycetes</taxon>
        <taxon>Micrococcales</taxon>
        <taxon>Dermabacteraceae</taxon>
        <taxon>Brachybacterium</taxon>
    </lineage>
</organism>
<dbReference type="RefSeq" id="WP_249478896.1">
    <property type="nucleotide sequence ID" value="NZ_CP097218.1"/>
</dbReference>
<evidence type="ECO:0000313" key="8">
    <source>
        <dbReference type="EMBL" id="UQN29708.1"/>
    </source>
</evidence>
<feature type="transmembrane region" description="Helical" evidence="7">
    <location>
        <begin position="371"/>
        <end position="387"/>
    </location>
</feature>
<feature type="transmembrane region" description="Helical" evidence="7">
    <location>
        <begin position="51"/>
        <end position="71"/>
    </location>
</feature>